<sequence>MSMKHAWLVFLVALVVVLPVRLYQLFALMEEDTGFLNGGTATTAVLVVVLLLAFAAIVVISKGSKRMPAGYTPLRSIPTAVLSGLTGALLLVNSVSNIFIYSVQINGTAPSGESTTPAGVIGLAMAIVGILAAFAIFLAAYGFATGTNPVGEHPLVALLPAVWGCICLVLLFISYTAVVNVSENVYDMFAVVLLLLFLFAQAKFFTGMEGEKSGRMLVATGLPAALLALLTSVPTLLMAVLGRTVPGLFPAGLHLVNLCMACYILSFLSAARKLPAGVSAAIRTPEEEN</sequence>
<feature type="transmembrane region" description="Helical" evidence="1">
    <location>
        <begin position="120"/>
        <end position="143"/>
    </location>
</feature>
<accession>A0ABS9MIX3</accession>
<gene>
    <name evidence="2" type="ORF">L0P57_07375</name>
</gene>
<evidence type="ECO:0000313" key="3">
    <source>
        <dbReference type="Proteomes" id="UP001298681"/>
    </source>
</evidence>
<feature type="transmembrane region" description="Helical" evidence="1">
    <location>
        <begin position="38"/>
        <end position="60"/>
    </location>
</feature>
<feature type="transmembrane region" description="Helical" evidence="1">
    <location>
        <begin position="185"/>
        <end position="205"/>
    </location>
</feature>
<feature type="transmembrane region" description="Helical" evidence="1">
    <location>
        <begin position="247"/>
        <end position="268"/>
    </location>
</feature>
<dbReference type="RefSeq" id="WP_191441794.1">
    <property type="nucleotide sequence ID" value="NZ_JAKNHQ010000008.1"/>
</dbReference>
<name>A0ABS9MIX3_9FIRM</name>
<keyword evidence="1" id="KW-0472">Membrane</keyword>
<evidence type="ECO:0000256" key="1">
    <source>
        <dbReference type="SAM" id="Phobius"/>
    </source>
</evidence>
<proteinExistence type="predicted"/>
<feature type="transmembrane region" description="Helical" evidence="1">
    <location>
        <begin position="155"/>
        <end position="179"/>
    </location>
</feature>
<feature type="transmembrane region" description="Helical" evidence="1">
    <location>
        <begin position="217"/>
        <end position="241"/>
    </location>
</feature>
<dbReference type="EMBL" id="JAKNHQ010000008">
    <property type="protein sequence ID" value="MCG4610753.1"/>
    <property type="molecule type" value="Genomic_DNA"/>
</dbReference>
<keyword evidence="3" id="KW-1185">Reference proteome</keyword>
<keyword evidence="1" id="KW-0812">Transmembrane</keyword>
<keyword evidence="1" id="KW-1133">Transmembrane helix</keyword>
<protein>
    <submittedName>
        <fullName evidence="2">Uncharacterized protein</fullName>
    </submittedName>
</protein>
<reference evidence="2 3" key="1">
    <citation type="submission" date="2022-01" db="EMBL/GenBank/DDBJ databases">
        <title>Collection of gut derived symbiotic bacterial strains cultured from healthy donors.</title>
        <authorList>
            <person name="Lin H."/>
            <person name="Kohout C."/>
            <person name="Waligurski E."/>
            <person name="Pamer E.G."/>
        </authorList>
    </citation>
    <scope>NUCLEOTIDE SEQUENCE [LARGE SCALE GENOMIC DNA]</scope>
    <source>
        <strain evidence="2 3">DFI.7.58</strain>
    </source>
</reference>
<feature type="transmembrane region" description="Helical" evidence="1">
    <location>
        <begin position="80"/>
        <end position="100"/>
    </location>
</feature>
<dbReference type="Proteomes" id="UP001298681">
    <property type="component" value="Unassembled WGS sequence"/>
</dbReference>
<evidence type="ECO:0000313" key="2">
    <source>
        <dbReference type="EMBL" id="MCG4610753.1"/>
    </source>
</evidence>
<organism evidence="2 3">
    <name type="scientific">Anaeromassilibacillus senegalensis</name>
    <dbReference type="NCBI Taxonomy" id="1673717"/>
    <lineage>
        <taxon>Bacteria</taxon>
        <taxon>Bacillati</taxon>
        <taxon>Bacillota</taxon>
        <taxon>Clostridia</taxon>
        <taxon>Eubacteriales</taxon>
        <taxon>Acutalibacteraceae</taxon>
        <taxon>Anaeromassilibacillus</taxon>
    </lineage>
</organism>
<comment type="caution">
    <text evidence="2">The sequence shown here is derived from an EMBL/GenBank/DDBJ whole genome shotgun (WGS) entry which is preliminary data.</text>
</comment>